<dbReference type="Pfam" id="PF23021">
    <property type="entry name" value="6TM_2nd_PGAP2IP"/>
    <property type="match status" value="1"/>
</dbReference>
<feature type="region of interest" description="Disordered" evidence="1">
    <location>
        <begin position="942"/>
        <end position="971"/>
    </location>
</feature>
<dbReference type="EMBL" id="GG692420">
    <property type="protein sequence ID" value="EER44278.1"/>
    <property type="molecule type" value="Genomic_DNA"/>
</dbReference>
<feature type="transmembrane region" description="Helical" evidence="2">
    <location>
        <begin position="169"/>
        <end position="186"/>
    </location>
</feature>
<feature type="transmembrane region" description="Helical" evidence="2">
    <location>
        <begin position="397"/>
        <end position="421"/>
    </location>
</feature>
<feature type="domain" description="PGAP2IP C-terminal nuclease-like" evidence="6">
    <location>
        <begin position="674"/>
        <end position="818"/>
    </location>
</feature>
<dbReference type="eggNOG" id="KOG3979">
    <property type="taxonomic scope" value="Eukaryota"/>
</dbReference>
<dbReference type="GO" id="GO:0006506">
    <property type="term" value="P:GPI anchor biosynthetic process"/>
    <property type="evidence" value="ECO:0007669"/>
    <property type="project" value="TreeGrafter"/>
</dbReference>
<evidence type="ECO:0000313" key="8">
    <source>
        <dbReference type="Proteomes" id="UP000002624"/>
    </source>
</evidence>
<keyword evidence="2" id="KW-0812">Transmembrane</keyword>
<feature type="transmembrane region" description="Helical" evidence="2">
    <location>
        <begin position="137"/>
        <end position="157"/>
    </location>
</feature>
<dbReference type="Pfam" id="PF10277">
    <property type="entry name" value="Frag1"/>
    <property type="match status" value="1"/>
</dbReference>
<dbReference type="InterPro" id="IPR053912">
    <property type="entry name" value="PGAP2IP_TM_1nd"/>
</dbReference>
<dbReference type="GO" id="GO:0031505">
    <property type="term" value="P:fungal-type cell wall organization"/>
    <property type="evidence" value="ECO:0007669"/>
    <property type="project" value="TreeGrafter"/>
</dbReference>
<feature type="transmembrane region" description="Helical" evidence="2">
    <location>
        <begin position="597"/>
        <end position="617"/>
    </location>
</feature>
<reference evidence="8" key="1">
    <citation type="submission" date="2009-05" db="EMBL/GenBank/DDBJ databases">
        <title>The genome sequence of Ajellomyces capsulatus strain H143.</title>
        <authorList>
            <person name="Champion M."/>
            <person name="Cuomo C.A."/>
            <person name="Ma L.-J."/>
            <person name="Henn M.R."/>
            <person name="Sil A."/>
            <person name="Goldman B."/>
            <person name="Young S.K."/>
            <person name="Kodira C.D."/>
            <person name="Zeng Q."/>
            <person name="Koehrsen M."/>
            <person name="Alvarado L."/>
            <person name="Berlin A.M."/>
            <person name="Borenstein D."/>
            <person name="Chen Z."/>
            <person name="Engels R."/>
            <person name="Freedman E."/>
            <person name="Gellesch M."/>
            <person name="Goldberg J."/>
            <person name="Griggs A."/>
            <person name="Gujja S."/>
            <person name="Heiman D.I."/>
            <person name="Hepburn T.A."/>
            <person name="Howarth C."/>
            <person name="Jen D."/>
            <person name="Larson L."/>
            <person name="Lewis B."/>
            <person name="Mehta T."/>
            <person name="Park D."/>
            <person name="Pearson M."/>
            <person name="Roberts A."/>
            <person name="Saif S."/>
            <person name="Shea T.D."/>
            <person name="Shenoy N."/>
            <person name="Sisk P."/>
            <person name="Stolte C."/>
            <person name="Sykes S."/>
            <person name="Walk T."/>
            <person name="White J."/>
            <person name="Yandava C."/>
            <person name="Klein B."/>
            <person name="McEwen J.G."/>
            <person name="Puccia R."/>
            <person name="Goldman G.H."/>
            <person name="Felipe M.S."/>
            <person name="Nino-Vega G."/>
            <person name="San-Blas G."/>
            <person name="Taylor J.W."/>
            <person name="Mendoza L."/>
            <person name="Galagan J.E."/>
            <person name="Nusbaum C."/>
            <person name="Birren B.W."/>
        </authorList>
    </citation>
    <scope>NUCLEOTIDE SEQUENCE [LARGE SCALE GENOMIC DNA]</scope>
    <source>
        <strain evidence="8">H143</strain>
    </source>
</reference>
<feature type="transmembrane region" description="Helical" evidence="2">
    <location>
        <begin position="20"/>
        <end position="39"/>
    </location>
</feature>
<dbReference type="AlphaFoldDB" id="C6H7A7"/>
<evidence type="ECO:0000259" key="4">
    <source>
        <dbReference type="Pfam" id="PF23021"/>
    </source>
</evidence>
<dbReference type="Pfam" id="PF23226">
    <property type="entry name" value="Exo_endo_phos_PGAP2IP"/>
    <property type="match status" value="1"/>
</dbReference>
<dbReference type="VEuPathDB" id="FungiDB:HCDG_02308"/>
<dbReference type="HOGENOM" id="CLU_009808_0_0_1"/>
<feature type="transmembrane region" description="Helical" evidence="2">
    <location>
        <begin position="295"/>
        <end position="314"/>
    </location>
</feature>
<organism evidence="7 8">
    <name type="scientific">Ajellomyces capsulatus (strain H143)</name>
    <name type="common">Darling's disease fungus</name>
    <name type="synonym">Histoplasma capsulatum</name>
    <dbReference type="NCBI Taxonomy" id="544712"/>
    <lineage>
        <taxon>Eukaryota</taxon>
        <taxon>Fungi</taxon>
        <taxon>Dikarya</taxon>
        <taxon>Ascomycota</taxon>
        <taxon>Pezizomycotina</taxon>
        <taxon>Eurotiomycetes</taxon>
        <taxon>Eurotiomycetidae</taxon>
        <taxon>Onygenales</taxon>
        <taxon>Ajellomycetaceae</taxon>
        <taxon>Histoplasma</taxon>
    </lineage>
</organism>
<keyword evidence="2" id="KW-1133">Transmembrane helix</keyword>
<feature type="transmembrane region" description="Helical" evidence="2">
    <location>
        <begin position="342"/>
        <end position="362"/>
    </location>
</feature>
<feature type="domain" description="PGAP2IP first transmembrane" evidence="5">
    <location>
        <begin position="267"/>
        <end position="421"/>
    </location>
</feature>
<feature type="transmembrane region" description="Helical" evidence="2">
    <location>
        <begin position="510"/>
        <end position="529"/>
    </location>
</feature>
<dbReference type="InterPro" id="IPR051916">
    <property type="entry name" value="GPI-anchor_lipid_remodeler"/>
</dbReference>
<feature type="domain" description="PGAP2IP second transmembrane" evidence="4">
    <location>
        <begin position="440"/>
        <end position="618"/>
    </location>
</feature>
<dbReference type="InterPro" id="IPR019402">
    <property type="entry name" value="CWH43_N"/>
</dbReference>
<feature type="transmembrane region" description="Helical" evidence="2">
    <location>
        <begin position="75"/>
        <end position="97"/>
    </location>
</feature>
<dbReference type="InterPro" id="IPR053911">
    <property type="entry name" value="PGAP2IP_TM_2nd"/>
</dbReference>
<name>C6H7A7_AJECH</name>
<dbReference type="PANTHER" id="PTHR14859:SF1">
    <property type="entry name" value="PGAP2-INTERACTING PROTEIN"/>
    <property type="match status" value="1"/>
</dbReference>
<feature type="transmembrane region" description="Helical" evidence="2">
    <location>
        <begin position="481"/>
        <end position="503"/>
    </location>
</feature>
<feature type="transmembrane region" description="Helical" evidence="2">
    <location>
        <begin position="638"/>
        <end position="658"/>
    </location>
</feature>
<feature type="compositionally biased region" description="Basic and acidic residues" evidence="1">
    <location>
        <begin position="942"/>
        <end position="963"/>
    </location>
</feature>
<feature type="transmembrane region" description="Helical" evidence="2">
    <location>
        <begin position="263"/>
        <end position="283"/>
    </location>
</feature>
<evidence type="ECO:0000313" key="7">
    <source>
        <dbReference type="EMBL" id="EER44278.1"/>
    </source>
</evidence>
<sequence length="1054" mass="117129">MAPKFKDGDTVVSINGRWVSWAHTLAAYTAFLGALIVGMRLHYHKIVQNEYYGYPQEWFPSVSATIGDRYPERSVFQLFIAITSGPRFALVFLWYILTARPNSSLPKFIAGTGLFRTLTCGGWTYITSTDDHDWHDIFMISYLVATLPWTLGCLALSPNNRQAVKYRKILAGAFFGTLVPLIYYFIQHKVHRVPGAYTKYAFFEWALVLFDVGFDAVTVLDFSAFEIVVRDVKGISRGKDKPVGRTFGEGFFWAEAIDAVADVYNGFVFWSILTSLGVLVWYFPLWHMGISGYEVFVMASVSPFLLSIPGFRYFAIRNVRFIHLLSLSGLLAYRIQRPEYRLFTVGFSVAMSCLAWPATWYGERSQPARLESRVLAWGLGLLMSSVAKFGAQTNNPIWPIMHPGNGGWNKTAFVLAVLSVIRSTRRVTTSGDYFPTTGKKGSSVLAAAGLGGLFFAMHSLLSDSSTMILWVWEGFPIRGPIAVPHGTYTIIAMGVGLMFGVFYPRLSGSWTAFGIGSIGAAVLTSYSHWFGYYGGLTLAVYLMSVSPVLITSAVHHSPATSFGLGFLIYNFMVLFHVWVVAYAFVPGGPLVREHTDWVMLTSMLLIGAGVFSAAISNSQSTSVRGKRSVSSNGKSRSYYVYILALLQLLSISISYLRFPTNDYTPYHKNEKLVTAVGELAPAIHATLDMYGEHVDVVVFHSGQEEDPEDRRLQSEYLSKLMGDSPRPLILLSYLVTKPLEGNYNTYVSEASRMRDIDPSDWDRWCEYILYKGIKRTGYARVSRGTITDTEIQVGKFLVGQPEDISNVRVSEDHVPAGLRFPALFRGQGVRGHSSSKNPVCNKGEKESMSRYPERHKMSSITSSPPLIPIISTDRLRLRLPEAKKHQSEDLRQGYETTTDSGFFKHANNEAIMSKSRMPVYLGLAAAGAGGYYLYRAGGDPKRATRKFEDDASRAGSKIRDESNKALGHGSAEQVGASIDHACAVSVKLMADASIDTKQDERATKFAKEEAEKLNKARKDVAKDINEKIDSFDKSVEHKAAEAQKGISSWFGGKK</sequence>
<dbReference type="Pfam" id="PF23022">
    <property type="entry name" value="6TM_1st_PGAP2IP"/>
    <property type="match status" value="1"/>
</dbReference>
<feature type="transmembrane region" description="Helical" evidence="2">
    <location>
        <begin position="566"/>
        <end position="585"/>
    </location>
</feature>
<evidence type="ECO:0000256" key="2">
    <source>
        <dbReference type="SAM" id="Phobius"/>
    </source>
</evidence>
<dbReference type="OrthoDB" id="68581at2759"/>
<feature type="transmembrane region" description="Helical" evidence="2">
    <location>
        <begin position="535"/>
        <end position="554"/>
    </location>
</feature>
<dbReference type="STRING" id="544712.C6H7A7"/>
<feature type="domain" description="CWH43-like N-terminal" evidence="3">
    <location>
        <begin position="17"/>
        <end position="224"/>
    </location>
</feature>
<feature type="transmembrane region" description="Helical" evidence="2">
    <location>
        <begin position="206"/>
        <end position="229"/>
    </location>
</feature>
<evidence type="ECO:0000256" key="1">
    <source>
        <dbReference type="SAM" id="MobiDB-lite"/>
    </source>
</evidence>
<proteinExistence type="predicted"/>
<feature type="compositionally biased region" description="Basic and acidic residues" evidence="1">
    <location>
        <begin position="842"/>
        <end position="856"/>
    </location>
</feature>
<dbReference type="OMA" id="CVWYFPL"/>
<dbReference type="GO" id="GO:0005783">
    <property type="term" value="C:endoplasmic reticulum"/>
    <property type="evidence" value="ECO:0007669"/>
    <property type="project" value="TreeGrafter"/>
</dbReference>
<feature type="region of interest" description="Disordered" evidence="1">
    <location>
        <begin position="829"/>
        <end position="863"/>
    </location>
</feature>
<gene>
    <name evidence="7" type="ORF">HCDG_02308</name>
</gene>
<dbReference type="GO" id="GO:0016020">
    <property type="term" value="C:membrane"/>
    <property type="evidence" value="ECO:0007669"/>
    <property type="project" value="GOC"/>
</dbReference>
<dbReference type="InterPro" id="IPR057315">
    <property type="entry name" value="Exo_endo_phos_PGAP2IP_C"/>
</dbReference>
<evidence type="ECO:0000259" key="3">
    <source>
        <dbReference type="Pfam" id="PF10277"/>
    </source>
</evidence>
<keyword evidence="2" id="KW-0472">Membrane</keyword>
<evidence type="ECO:0000259" key="6">
    <source>
        <dbReference type="Pfam" id="PF23226"/>
    </source>
</evidence>
<evidence type="ECO:0000259" key="5">
    <source>
        <dbReference type="Pfam" id="PF23022"/>
    </source>
</evidence>
<accession>C6H7A7</accession>
<protein>
    <submittedName>
        <fullName evidence="7">Calcofluor white hypersensitive protein</fullName>
    </submittedName>
</protein>
<feature type="transmembrane region" description="Helical" evidence="2">
    <location>
        <begin position="442"/>
        <end position="461"/>
    </location>
</feature>
<dbReference type="Proteomes" id="UP000002624">
    <property type="component" value="Unassembled WGS sequence"/>
</dbReference>
<dbReference type="PANTHER" id="PTHR14859">
    <property type="entry name" value="CALCOFLUOR WHITE HYPERSENSITIVE PROTEIN PRECURSOR"/>
    <property type="match status" value="1"/>
</dbReference>